<accession>A0A2W1J717</accession>
<dbReference type="Pfam" id="PF07690">
    <property type="entry name" value="MFS_1"/>
    <property type="match status" value="1"/>
</dbReference>
<dbReference type="RefSeq" id="WP_233501905.1">
    <property type="nucleotide sequence ID" value="NZ_CAWNWM010000042.1"/>
</dbReference>
<dbReference type="PROSITE" id="PS50850">
    <property type="entry name" value="MFS"/>
    <property type="match status" value="1"/>
</dbReference>
<feature type="transmembrane region" description="Helical" evidence="5">
    <location>
        <begin position="342"/>
        <end position="364"/>
    </location>
</feature>
<dbReference type="InterPro" id="IPR011701">
    <property type="entry name" value="MFS"/>
</dbReference>
<evidence type="ECO:0000256" key="3">
    <source>
        <dbReference type="ARBA" id="ARBA00022989"/>
    </source>
</evidence>
<feature type="transmembrane region" description="Helical" evidence="5">
    <location>
        <begin position="311"/>
        <end position="330"/>
    </location>
</feature>
<gene>
    <name evidence="7" type="ORF">C1752_13976</name>
</gene>
<dbReference type="PANTHER" id="PTHR23528:SF1">
    <property type="entry name" value="MAJOR FACILITATOR SUPERFAMILY (MFS) PROFILE DOMAIN-CONTAINING PROTEIN"/>
    <property type="match status" value="1"/>
</dbReference>
<feature type="transmembrane region" description="Helical" evidence="5">
    <location>
        <begin position="43"/>
        <end position="64"/>
    </location>
</feature>
<proteinExistence type="predicted"/>
<feature type="domain" description="Major facilitator superfamily (MFS) profile" evidence="6">
    <location>
        <begin position="219"/>
        <end position="398"/>
    </location>
</feature>
<keyword evidence="2 5" id="KW-0812">Transmembrane</keyword>
<keyword evidence="8" id="KW-1185">Reference proteome</keyword>
<feature type="transmembrane region" description="Helical" evidence="5">
    <location>
        <begin position="12"/>
        <end position="31"/>
    </location>
</feature>
<dbReference type="SUPFAM" id="SSF103473">
    <property type="entry name" value="MFS general substrate transporter"/>
    <property type="match status" value="1"/>
</dbReference>
<feature type="transmembrane region" description="Helical" evidence="5">
    <location>
        <begin position="220"/>
        <end position="239"/>
    </location>
</feature>
<feature type="transmembrane region" description="Helical" evidence="5">
    <location>
        <begin position="85"/>
        <end position="106"/>
    </location>
</feature>
<evidence type="ECO:0000256" key="2">
    <source>
        <dbReference type="ARBA" id="ARBA00022692"/>
    </source>
</evidence>
<feature type="transmembrane region" description="Helical" evidence="5">
    <location>
        <begin position="179"/>
        <end position="199"/>
    </location>
</feature>
<keyword evidence="4 5" id="KW-0472">Membrane</keyword>
<dbReference type="Gene3D" id="1.20.1250.20">
    <property type="entry name" value="MFS general substrate transporter like domains"/>
    <property type="match status" value="2"/>
</dbReference>
<evidence type="ECO:0000256" key="5">
    <source>
        <dbReference type="SAM" id="Phobius"/>
    </source>
</evidence>
<dbReference type="InterPro" id="IPR036259">
    <property type="entry name" value="MFS_trans_sf"/>
</dbReference>
<reference evidence="7 8" key="1">
    <citation type="journal article" date="2018" name="Sci. Rep.">
        <title>A novel species of the marine cyanobacterium Acaryochloris with a unique pigment content and lifestyle.</title>
        <authorList>
            <person name="Partensky F."/>
            <person name="Six C."/>
            <person name="Ratin M."/>
            <person name="Garczarek L."/>
            <person name="Vaulot D."/>
            <person name="Probert I."/>
            <person name="Calteau A."/>
            <person name="Gourvil P."/>
            <person name="Marie D."/>
            <person name="Grebert T."/>
            <person name="Bouchier C."/>
            <person name="Le Panse S."/>
            <person name="Gachenot M."/>
            <person name="Rodriguez F."/>
            <person name="Garrido J.L."/>
        </authorList>
    </citation>
    <scope>NUCLEOTIDE SEQUENCE [LARGE SCALE GENOMIC DNA]</scope>
    <source>
        <strain evidence="7 8">RCC1774</strain>
    </source>
</reference>
<dbReference type="EMBL" id="PQWO01000042">
    <property type="protein sequence ID" value="PZD70343.1"/>
    <property type="molecule type" value="Genomic_DNA"/>
</dbReference>
<comment type="caution">
    <text evidence="7">The sequence shown here is derived from an EMBL/GenBank/DDBJ whole genome shotgun (WGS) entry which is preliminary data.</text>
</comment>
<dbReference type="AlphaFoldDB" id="A0A2W1J717"/>
<dbReference type="GO" id="GO:0005886">
    <property type="term" value="C:plasma membrane"/>
    <property type="evidence" value="ECO:0007669"/>
    <property type="project" value="UniProtKB-SubCell"/>
</dbReference>
<evidence type="ECO:0000256" key="4">
    <source>
        <dbReference type="ARBA" id="ARBA00023136"/>
    </source>
</evidence>
<feature type="transmembrane region" description="Helical" evidence="5">
    <location>
        <begin position="152"/>
        <end position="173"/>
    </location>
</feature>
<dbReference type="InterPro" id="IPR020846">
    <property type="entry name" value="MFS_dom"/>
</dbReference>
<keyword evidence="3 5" id="KW-1133">Transmembrane helix</keyword>
<evidence type="ECO:0000313" key="7">
    <source>
        <dbReference type="EMBL" id="PZD70343.1"/>
    </source>
</evidence>
<feature type="transmembrane region" description="Helical" evidence="5">
    <location>
        <begin position="112"/>
        <end position="131"/>
    </location>
</feature>
<feature type="transmembrane region" description="Helical" evidence="5">
    <location>
        <begin position="370"/>
        <end position="390"/>
    </location>
</feature>
<sequence length="398" mass="42066">MTTTLPQSRILWPQVFALAMVQGAIVLSWVIYNLYLGDLLKQFGFSAGFVFSIILLENSLAIVMEPLMGRFSDQTQRWFGSRFPFIAGGVILASFLLIAIPTIVIFGQPIGLIRWLLPIVVVAWALSMTLFRSPALSLMGRYAYGSGLPQAVSLLTVMGALAGAMGPLANQFILSLGPAIAFGVASIVLLGSAALLRSVQPEAQVEAPSLSLSNAKSRLSVIRLILIFIVGWGFGMGFRLQMFAFPKILAEIPGLDVKLILGAIFVTIALTAIPTGAVARRIGNRSAMTIGFSGMIVTLALMSFVHQTIAAVVAAISLGTCLSLVNNGTLPFALSMVPTDKAGVGTGMFFSGGALAANLFGSLFKETDTFAPSILLLTAIIGWFVAMVAVGSSRKLEA</sequence>
<feature type="transmembrane region" description="Helical" evidence="5">
    <location>
        <begin position="259"/>
        <end position="279"/>
    </location>
</feature>
<organism evidence="7 8">
    <name type="scientific">Acaryochloris thomasi RCC1774</name>
    <dbReference type="NCBI Taxonomy" id="1764569"/>
    <lineage>
        <taxon>Bacteria</taxon>
        <taxon>Bacillati</taxon>
        <taxon>Cyanobacteriota</taxon>
        <taxon>Cyanophyceae</taxon>
        <taxon>Acaryochloridales</taxon>
        <taxon>Acaryochloridaceae</taxon>
        <taxon>Acaryochloris</taxon>
        <taxon>Acaryochloris thomasi</taxon>
    </lineage>
</organism>
<dbReference type="GO" id="GO:0022857">
    <property type="term" value="F:transmembrane transporter activity"/>
    <property type="evidence" value="ECO:0007669"/>
    <property type="project" value="InterPro"/>
</dbReference>
<feature type="transmembrane region" description="Helical" evidence="5">
    <location>
        <begin position="286"/>
        <end position="305"/>
    </location>
</feature>
<dbReference type="PANTHER" id="PTHR23528">
    <property type="match status" value="1"/>
</dbReference>
<comment type="subcellular location">
    <subcellularLocation>
        <location evidence="1">Cell membrane</location>
        <topology evidence="1">Multi-pass membrane protein</topology>
    </subcellularLocation>
</comment>
<evidence type="ECO:0000259" key="6">
    <source>
        <dbReference type="PROSITE" id="PS50850"/>
    </source>
</evidence>
<protein>
    <recommendedName>
        <fullName evidence="6">Major facilitator superfamily (MFS) profile domain-containing protein</fullName>
    </recommendedName>
</protein>
<name>A0A2W1J717_9CYAN</name>
<evidence type="ECO:0000256" key="1">
    <source>
        <dbReference type="ARBA" id="ARBA00004651"/>
    </source>
</evidence>
<dbReference type="Proteomes" id="UP000248857">
    <property type="component" value="Unassembled WGS sequence"/>
</dbReference>
<evidence type="ECO:0000313" key="8">
    <source>
        <dbReference type="Proteomes" id="UP000248857"/>
    </source>
</evidence>